<dbReference type="PANTHER" id="PTHR43232">
    <property type="entry name" value="MOLYBDENUM COFACTOR BIOSYNTHESIS PROTEIN B"/>
    <property type="match status" value="1"/>
</dbReference>
<evidence type="ECO:0000256" key="1">
    <source>
        <dbReference type="SAM" id="MobiDB-lite"/>
    </source>
</evidence>
<evidence type="ECO:0000313" key="3">
    <source>
        <dbReference type="EMBL" id="RQG88784.1"/>
    </source>
</evidence>
<dbReference type="SMART" id="SM00852">
    <property type="entry name" value="MoCF_biosynth"/>
    <property type="match status" value="1"/>
</dbReference>
<feature type="compositionally biased region" description="Gly residues" evidence="1">
    <location>
        <begin position="202"/>
        <end position="212"/>
    </location>
</feature>
<dbReference type="InterPro" id="IPR012245">
    <property type="entry name" value="MoaB"/>
</dbReference>
<dbReference type="RefSeq" id="WP_124178474.1">
    <property type="nucleotide sequence ID" value="NZ_REFY01000004.1"/>
</dbReference>
<protein>
    <submittedName>
        <fullName evidence="3">Molybdenum cofactor biosynthesis protein</fullName>
    </submittedName>
</protein>
<dbReference type="GO" id="GO:0005829">
    <property type="term" value="C:cytosol"/>
    <property type="evidence" value="ECO:0007669"/>
    <property type="project" value="TreeGrafter"/>
</dbReference>
<feature type="region of interest" description="Disordered" evidence="1">
    <location>
        <begin position="1"/>
        <end position="24"/>
    </location>
</feature>
<sequence>MNETEQQASSEATGQESRAADPTLGVATVTIASSRTLASDSAGKAIETAIERTDHELTTREHVGTDHDRVQSIVSRVIERDDVDLVVTAGATSVEPTDIAIEAVEPLLEKKLPAFDHLFTSLAYEAVGTRVVAARTLAGVAEETPVFCLPGDEAATRLGIEEIVLPEATHLVDLARADREREETYGTDDGDEPMGNERDDGSSGGGTTGGHE</sequence>
<evidence type="ECO:0000259" key="2">
    <source>
        <dbReference type="SMART" id="SM00852"/>
    </source>
</evidence>
<dbReference type="AlphaFoldDB" id="A0A3N6LPJ8"/>
<gene>
    <name evidence="3" type="ORF">EA462_10275</name>
</gene>
<feature type="compositionally biased region" description="Acidic residues" evidence="1">
    <location>
        <begin position="185"/>
        <end position="194"/>
    </location>
</feature>
<name>A0A3N6LPJ8_9EURY</name>
<keyword evidence="4" id="KW-1185">Reference proteome</keyword>
<evidence type="ECO:0000313" key="4">
    <source>
        <dbReference type="Proteomes" id="UP000273828"/>
    </source>
</evidence>
<proteinExistence type="predicted"/>
<feature type="compositionally biased region" description="Basic and acidic residues" evidence="1">
    <location>
        <begin position="174"/>
        <end position="184"/>
    </location>
</feature>
<dbReference type="SUPFAM" id="SSF53218">
    <property type="entry name" value="Molybdenum cofactor biosynthesis proteins"/>
    <property type="match status" value="1"/>
</dbReference>
<reference evidence="3 4" key="1">
    <citation type="submission" date="2018-10" db="EMBL/GenBank/DDBJ databases">
        <title>Natrarchaeobius chitinivorans gen. nov., sp. nov., and Natrarchaeobius haloalkaliphilus sp. nov., alkaliphilic, chitin-utilizing haloarchaea from hypersaline alkaline lakes.</title>
        <authorList>
            <person name="Sorokin D.Y."/>
            <person name="Elcheninov A.G."/>
            <person name="Kostrikina N.A."/>
            <person name="Bale N.J."/>
            <person name="Sinninghe Damste J.S."/>
            <person name="Khijniak T.V."/>
            <person name="Kublanov I.V."/>
            <person name="Toshchakov S.V."/>
        </authorList>
    </citation>
    <scope>NUCLEOTIDE SEQUENCE [LARGE SCALE GENOMIC DNA]</scope>
    <source>
        <strain evidence="3 4">AArcht-Sl</strain>
    </source>
</reference>
<feature type="compositionally biased region" description="Polar residues" evidence="1">
    <location>
        <begin position="1"/>
        <end position="16"/>
    </location>
</feature>
<dbReference type="OrthoDB" id="205337at2157"/>
<dbReference type="InterPro" id="IPR036425">
    <property type="entry name" value="MoaB/Mog-like_dom_sf"/>
</dbReference>
<dbReference type="Gene3D" id="3.40.980.10">
    <property type="entry name" value="MoaB/Mog-like domain"/>
    <property type="match status" value="1"/>
</dbReference>
<organism evidence="3 4">
    <name type="scientific">Natrarchaeobius halalkaliphilus</name>
    <dbReference type="NCBI Taxonomy" id="1679091"/>
    <lineage>
        <taxon>Archaea</taxon>
        <taxon>Methanobacteriati</taxon>
        <taxon>Methanobacteriota</taxon>
        <taxon>Stenosarchaea group</taxon>
        <taxon>Halobacteria</taxon>
        <taxon>Halobacteriales</taxon>
        <taxon>Natrialbaceae</taxon>
        <taxon>Natrarchaeobius</taxon>
    </lineage>
</organism>
<feature type="region of interest" description="Disordered" evidence="1">
    <location>
        <begin position="174"/>
        <end position="212"/>
    </location>
</feature>
<accession>A0A3N6LPJ8</accession>
<dbReference type="Proteomes" id="UP000273828">
    <property type="component" value="Unassembled WGS sequence"/>
</dbReference>
<dbReference type="InterPro" id="IPR001453">
    <property type="entry name" value="MoaB/Mog_dom"/>
</dbReference>
<dbReference type="Pfam" id="PF00994">
    <property type="entry name" value="MoCF_biosynth"/>
    <property type="match status" value="1"/>
</dbReference>
<dbReference type="PANTHER" id="PTHR43232:SF2">
    <property type="entry name" value="MOLYBDENUM COFACTOR BIOSYNTHESIS PROTEIN B"/>
    <property type="match status" value="1"/>
</dbReference>
<dbReference type="EMBL" id="REFY01000004">
    <property type="protein sequence ID" value="RQG88784.1"/>
    <property type="molecule type" value="Genomic_DNA"/>
</dbReference>
<feature type="domain" description="MoaB/Mog" evidence="2">
    <location>
        <begin position="27"/>
        <end position="171"/>
    </location>
</feature>
<dbReference type="GO" id="GO:0006777">
    <property type="term" value="P:Mo-molybdopterin cofactor biosynthetic process"/>
    <property type="evidence" value="ECO:0007669"/>
    <property type="project" value="InterPro"/>
</dbReference>
<comment type="caution">
    <text evidence="3">The sequence shown here is derived from an EMBL/GenBank/DDBJ whole genome shotgun (WGS) entry which is preliminary data.</text>
</comment>